<evidence type="ECO:0000313" key="3">
    <source>
        <dbReference type="Proteomes" id="UP000191055"/>
    </source>
</evidence>
<reference evidence="2 3" key="1">
    <citation type="submission" date="2017-02" db="EMBL/GenBank/DDBJ databases">
        <authorList>
            <person name="Peterson S.W."/>
        </authorList>
    </citation>
    <scope>NUCLEOTIDE SEQUENCE [LARGE SCALE GENOMIC DNA]</scope>
    <source>
        <strain evidence="2 3">DSM 24412</strain>
    </source>
</reference>
<evidence type="ECO:0000259" key="1">
    <source>
        <dbReference type="Pfam" id="PF05899"/>
    </source>
</evidence>
<dbReference type="STRING" id="889453.SAMN03080601_02855"/>
<feature type="domain" description="(S)-ureidoglycine aminohydrolase cupin" evidence="1">
    <location>
        <begin position="20"/>
        <end position="86"/>
    </location>
</feature>
<dbReference type="AlphaFoldDB" id="A0A1T5HSA2"/>
<dbReference type="InterPro" id="IPR014710">
    <property type="entry name" value="RmlC-like_jellyroll"/>
</dbReference>
<dbReference type="PANTHER" id="PTHR33271:SF22">
    <property type="entry name" value="OS04G0445200 PROTEIN"/>
    <property type="match status" value="1"/>
</dbReference>
<dbReference type="InterPro" id="IPR008579">
    <property type="entry name" value="UGlyAH_Cupin_dom"/>
</dbReference>
<sequence>MSKVKIEKLSSEEQNKRNISNWPIWKKKRSRFDWFYEAEEECLILKGHVVVETDEGIFHLKKGDFVTFSQGLKCIWDIKEEIKKHYHFKE</sequence>
<dbReference type="InterPro" id="IPR011051">
    <property type="entry name" value="RmlC_Cupin_sf"/>
</dbReference>
<dbReference type="CDD" id="cd02227">
    <property type="entry name" value="cupin_TM1112-like"/>
    <property type="match status" value="1"/>
</dbReference>
<dbReference type="PANTHER" id="PTHR33271">
    <property type="entry name" value="OS04G0445200 PROTEIN"/>
    <property type="match status" value="1"/>
</dbReference>
<dbReference type="OrthoDB" id="9799053at2"/>
<proteinExistence type="predicted"/>
<gene>
    <name evidence="2" type="ORF">SAMN03080601_02855</name>
</gene>
<protein>
    <recommendedName>
        <fullName evidence="1">(S)-ureidoglycine aminohydrolase cupin domain-containing protein</fullName>
    </recommendedName>
</protein>
<dbReference type="Pfam" id="PF05899">
    <property type="entry name" value="Cupin_3"/>
    <property type="match status" value="1"/>
</dbReference>
<dbReference type="EMBL" id="FUYV01000018">
    <property type="protein sequence ID" value="SKC23578.1"/>
    <property type="molecule type" value="Genomic_DNA"/>
</dbReference>
<dbReference type="Gene3D" id="2.60.120.10">
    <property type="entry name" value="Jelly Rolls"/>
    <property type="match status" value="1"/>
</dbReference>
<evidence type="ECO:0000313" key="2">
    <source>
        <dbReference type="EMBL" id="SKC23578.1"/>
    </source>
</evidence>
<dbReference type="RefSeq" id="WP_079558545.1">
    <property type="nucleotide sequence ID" value="NZ_CP021904.1"/>
</dbReference>
<organism evidence="2 3">
    <name type="scientific">Alkalitalea saponilacus</name>
    <dbReference type="NCBI Taxonomy" id="889453"/>
    <lineage>
        <taxon>Bacteria</taxon>
        <taxon>Pseudomonadati</taxon>
        <taxon>Bacteroidota</taxon>
        <taxon>Bacteroidia</taxon>
        <taxon>Marinilabiliales</taxon>
        <taxon>Marinilabiliaceae</taxon>
        <taxon>Alkalitalea</taxon>
    </lineage>
</organism>
<dbReference type="KEGG" id="asx:CDL62_03930"/>
<accession>A0A1T5HSA2</accession>
<keyword evidence="3" id="KW-1185">Reference proteome</keyword>
<dbReference type="SUPFAM" id="SSF51182">
    <property type="entry name" value="RmlC-like cupins"/>
    <property type="match status" value="1"/>
</dbReference>
<name>A0A1T5HSA2_9BACT</name>
<dbReference type="Proteomes" id="UP000191055">
    <property type="component" value="Unassembled WGS sequence"/>
</dbReference>